<keyword evidence="4" id="KW-1185">Reference proteome</keyword>
<reference evidence="3 4" key="1">
    <citation type="submission" date="2019-03" db="EMBL/GenBank/DDBJ databases">
        <title>Genomic Encyclopedia of Type Strains, Phase III (KMG-III): the genomes of soil and plant-associated and newly described type strains.</title>
        <authorList>
            <person name="Whitman W."/>
        </authorList>
    </citation>
    <scope>NUCLEOTIDE SEQUENCE [LARGE SCALE GENOMIC DNA]</scope>
    <source>
        <strain evidence="3 4">VKM Ac-2527</strain>
    </source>
</reference>
<dbReference type="InterPro" id="IPR015424">
    <property type="entry name" value="PyrdxlP-dep_Trfase"/>
</dbReference>
<accession>A0A4R6K5P4</accession>
<dbReference type="SUPFAM" id="SSF53383">
    <property type="entry name" value="PLP-dependent transferases"/>
    <property type="match status" value="1"/>
</dbReference>
<dbReference type="RefSeq" id="WP_133803192.1">
    <property type="nucleotide sequence ID" value="NZ_SNWQ01000015.1"/>
</dbReference>
<gene>
    <name evidence="3" type="ORF">EV643_115149</name>
</gene>
<comment type="caution">
    <text evidence="3">The sequence shown here is derived from an EMBL/GenBank/DDBJ whole genome shotgun (WGS) entry which is preliminary data.</text>
</comment>
<keyword evidence="3" id="KW-0808">Transferase</keyword>
<proteinExistence type="predicted"/>
<organism evidence="3 4">
    <name type="scientific">Kribbella caucasensis</name>
    <dbReference type="NCBI Taxonomy" id="2512215"/>
    <lineage>
        <taxon>Bacteria</taxon>
        <taxon>Bacillati</taxon>
        <taxon>Actinomycetota</taxon>
        <taxon>Actinomycetes</taxon>
        <taxon>Propionibacteriales</taxon>
        <taxon>Kribbellaceae</taxon>
        <taxon>Kribbella</taxon>
    </lineage>
</organism>
<keyword evidence="2" id="KW-0663">Pyridoxal phosphate</keyword>
<dbReference type="InterPro" id="IPR015421">
    <property type="entry name" value="PyrdxlP-dep_Trfase_major"/>
</dbReference>
<name>A0A4R6K5P4_9ACTN</name>
<comment type="cofactor">
    <cofactor evidence="1">
        <name>pyridoxal 5'-phosphate</name>
        <dbReference type="ChEBI" id="CHEBI:597326"/>
    </cofactor>
</comment>
<evidence type="ECO:0000313" key="3">
    <source>
        <dbReference type="EMBL" id="TDO44647.1"/>
    </source>
</evidence>
<dbReference type="PANTHER" id="PTHR32328">
    <property type="entry name" value="L-SERYL-TRNA(SEC) SELENIUM TRANSFERASE"/>
    <property type="match status" value="1"/>
</dbReference>
<dbReference type="EMBL" id="SNWQ01000015">
    <property type="protein sequence ID" value="TDO44647.1"/>
    <property type="molecule type" value="Genomic_DNA"/>
</dbReference>
<dbReference type="Gene3D" id="3.40.640.10">
    <property type="entry name" value="Type I PLP-dependent aspartate aminotransferase-like (Major domain)"/>
    <property type="match status" value="1"/>
</dbReference>
<sequence length="367" mass="38223">MTNPLGVRPVINASATLTALGGSLIAPPALKAMADAAAHFVDLPELHARVGERLAELTGNEAAYVTSGAAAGITLTVAACTTDARQAFPASADVVTFASQRNGYDYAARLTGARIVEVGPSVDELELALEKRPVCVLWFAGAHYAAGALPVEEVIPVAREYGVPVIVDAAAQIPPVASLWRFTVELAADAVIFSGGKGLRGPQSSGLVLGSRRIVEGCRAHGSPNQEIGRGMKVGKEELLGLLAAVEWTLEQDEDALLAGYERIVAGWVNGLRGLPGVVAERGYPSEAGQPHGRAIVWLTAESGWTRDELVAALWDGDPRIAVGVVGEEAIALNPQTLEPGEPDVVLDALLGYLTGSRHGEQAGRDA</sequence>
<dbReference type="AlphaFoldDB" id="A0A4R6K5P4"/>
<dbReference type="GO" id="GO:0004125">
    <property type="term" value="F:L-seryl-tRNA(Sec) selenium transferase activity"/>
    <property type="evidence" value="ECO:0007669"/>
    <property type="project" value="TreeGrafter"/>
</dbReference>
<dbReference type="OrthoDB" id="9787096at2"/>
<evidence type="ECO:0000256" key="2">
    <source>
        <dbReference type="ARBA" id="ARBA00022898"/>
    </source>
</evidence>
<protein>
    <submittedName>
        <fullName evidence="3">L-seryl-tRNA(Ser) seleniumtransferase</fullName>
    </submittedName>
</protein>
<dbReference type="PANTHER" id="PTHR32328:SF0">
    <property type="entry name" value="L-SERYL-TRNA(SEC) SELENIUM TRANSFERASE"/>
    <property type="match status" value="1"/>
</dbReference>
<evidence type="ECO:0000313" key="4">
    <source>
        <dbReference type="Proteomes" id="UP000295388"/>
    </source>
</evidence>
<dbReference type="Proteomes" id="UP000295388">
    <property type="component" value="Unassembled WGS sequence"/>
</dbReference>
<evidence type="ECO:0000256" key="1">
    <source>
        <dbReference type="ARBA" id="ARBA00001933"/>
    </source>
</evidence>